<dbReference type="CDD" id="cd09873">
    <property type="entry name" value="PIN_Pae0151-like"/>
    <property type="match status" value="1"/>
</dbReference>
<evidence type="ECO:0000259" key="2">
    <source>
        <dbReference type="Pfam" id="PF01850"/>
    </source>
</evidence>
<dbReference type="InterPro" id="IPR051619">
    <property type="entry name" value="TypeII_TA_RNase_PINc/VapC"/>
</dbReference>
<dbReference type="InterPro" id="IPR044153">
    <property type="entry name" value="PIN_Pae0151-like"/>
</dbReference>
<gene>
    <name evidence="3" type="ORF">ENT52_00235</name>
</gene>
<comment type="caution">
    <text evidence="3">The sequence shown here is derived from an EMBL/GenBank/DDBJ whole genome shotgun (WGS) entry which is preliminary data.</text>
</comment>
<dbReference type="SUPFAM" id="SSF88723">
    <property type="entry name" value="PIN domain-like"/>
    <property type="match status" value="1"/>
</dbReference>
<evidence type="ECO:0000256" key="1">
    <source>
        <dbReference type="ARBA" id="ARBA00022842"/>
    </source>
</evidence>
<organism evidence="3">
    <name type="scientific">Archaeoglobus fulgidus</name>
    <dbReference type="NCBI Taxonomy" id="2234"/>
    <lineage>
        <taxon>Archaea</taxon>
        <taxon>Methanobacteriati</taxon>
        <taxon>Methanobacteriota</taxon>
        <taxon>Archaeoglobi</taxon>
        <taxon>Archaeoglobales</taxon>
        <taxon>Archaeoglobaceae</taxon>
        <taxon>Archaeoglobus</taxon>
    </lineage>
</organism>
<keyword evidence="1" id="KW-0460">Magnesium</keyword>
<dbReference type="EMBL" id="DSYZ01000008">
    <property type="protein sequence ID" value="HGT82152.1"/>
    <property type="molecule type" value="Genomic_DNA"/>
</dbReference>
<dbReference type="Gene3D" id="3.40.50.1010">
    <property type="entry name" value="5'-nuclease"/>
    <property type="match status" value="1"/>
</dbReference>
<feature type="domain" description="PIN" evidence="2">
    <location>
        <begin position="3"/>
        <end position="117"/>
    </location>
</feature>
<name>A0A7J3LZD6_ARCFL</name>
<sequence>MTVIDTSVWLDVFLDNEERFSKAEKFFMKASGLIYEPRVFRVELAGALARRFDKSDVSNFIEEIMSKVVLIDNPDEIAYLIALKTGCRAIDAYFIATAKLTNSILITNDRIMAENAKKYGIEAYYLIDEFDKAIERISKH</sequence>
<dbReference type="Pfam" id="PF01850">
    <property type="entry name" value="PIN"/>
    <property type="match status" value="1"/>
</dbReference>
<reference evidence="3" key="1">
    <citation type="journal article" date="2020" name="mSystems">
        <title>Genome- and Community-Level Interaction Insights into Carbon Utilization and Element Cycling Functions of Hydrothermarchaeota in Hydrothermal Sediment.</title>
        <authorList>
            <person name="Zhou Z."/>
            <person name="Liu Y."/>
            <person name="Xu W."/>
            <person name="Pan J."/>
            <person name="Luo Z.H."/>
            <person name="Li M."/>
        </authorList>
    </citation>
    <scope>NUCLEOTIDE SEQUENCE [LARGE SCALE GENOMIC DNA]</scope>
    <source>
        <strain evidence="3">SpSt-587</strain>
    </source>
</reference>
<dbReference type="PANTHER" id="PTHR35901">
    <property type="entry name" value="RIBONUCLEASE VAPC3"/>
    <property type="match status" value="1"/>
</dbReference>
<proteinExistence type="predicted"/>
<protein>
    <submittedName>
        <fullName evidence="3">PIN domain-containing protein</fullName>
    </submittedName>
</protein>
<dbReference type="AlphaFoldDB" id="A0A7J3LZD6"/>
<dbReference type="InterPro" id="IPR029060">
    <property type="entry name" value="PIN-like_dom_sf"/>
</dbReference>
<dbReference type="PANTHER" id="PTHR35901:SF1">
    <property type="entry name" value="EXONUCLEASE VAPC9"/>
    <property type="match status" value="1"/>
</dbReference>
<accession>A0A7J3LZD6</accession>
<evidence type="ECO:0000313" key="3">
    <source>
        <dbReference type="EMBL" id="HGT82152.1"/>
    </source>
</evidence>
<dbReference type="InterPro" id="IPR002716">
    <property type="entry name" value="PIN_dom"/>
</dbReference>